<name>A0A9W8P310_9AGAR</name>
<keyword evidence="3" id="KW-1185">Reference proteome</keyword>
<reference evidence="2 3" key="1">
    <citation type="journal article" date="2023" name="Proc. Natl. Acad. Sci. U.S.A.">
        <title>A global phylogenomic analysis of the shiitake genus Lentinula.</title>
        <authorList>
            <person name="Sierra-Patev S."/>
            <person name="Min B."/>
            <person name="Naranjo-Ortiz M."/>
            <person name="Looney B."/>
            <person name="Konkel Z."/>
            <person name="Slot J.C."/>
            <person name="Sakamoto Y."/>
            <person name="Steenwyk J.L."/>
            <person name="Rokas A."/>
            <person name="Carro J."/>
            <person name="Camarero S."/>
            <person name="Ferreira P."/>
            <person name="Molpeceres G."/>
            <person name="Ruiz-Duenas F.J."/>
            <person name="Serrano A."/>
            <person name="Henrissat B."/>
            <person name="Drula E."/>
            <person name="Hughes K.W."/>
            <person name="Mata J.L."/>
            <person name="Ishikawa N.K."/>
            <person name="Vargas-Isla R."/>
            <person name="Ushijima S."/>
            <person name="Smith C.A."/>
            <person name="Donoghue J."/>
            <person name="Ahrendt S."/>
            <person name="Andreopoulos W."/>
            <person name="He G."/>
            <person name="LaButti K."/>
            <person name="Lipzen A."/>
            <person name="Ng V."/>
            <person name="Riley R."/>
            <person name="Sandor L."/>
            <person name="Barry K."/>
            <person name="Martinez A.T."/>
            <person name="Xiao Y."/>
            <person name="Gibbons J.G."/>
            <person name="Terashima K."/>
            <person name="Grigoriev I.V."/>
            <person name="Hibbett D."/>
        </authorList>
    </citation>
    <scope>NUCLEOTIDE SEQUENCE [LARGE SCALE GENOMIC DNA]</scope>
    <source>
        <strain evidence="2 3">TFB7810</strain>
    </source>
</reference>
<protein>
    <submittedName>
        <fullName evidence="2">Uncharacterized protein</fullName>
    </submittedName>
</protein>
<proteinExistence type="predicted"/>
<dbReference type="SUPFAM" id="SSF56112">
    <property type="entry name" value="Protein kinase-like (PK-like)"/>
    <property type="match status" value="1"/>
</dbReference>
<dbReference type="GO" id="GO:0004672">
    <property type="term" value="F:protein kinase activity"/>
    <property type="evidence" value="ECO:0007669"/>
    <property type="project" value="InterPro"/>
</dbReference>
<evidence type="ECO:0000256" key="1">
    <source>
        <dbReference type="SAM" id="MobiDB-lite"/>
    </source>
</evidence>
<dbReference type="Proteomes" id="UP001142393">
    <property type="component" value="Unassembled WGS sequence"/>
</dbReference>
<evidence type="ECO:0000313" key="3">
    <source>
        <dbReference type="Proteomes" id="UP001142393"/>
    </source>
</evidence>
<organism evidence="2 3">
    <name type="scientific">Lentinula detonsa</name>
    <dbReference type="NCBI Taxonomy" id="2804962"/>
    <lineage>
        <taxon>Eukaryota</taxon>
        <taxon>Fungi</taxon>
        <taxon>Dikarya</taxon>
        <taxon>Basidiomycota</taxon>
        <taxon>Agaricomycotina</taxon>
        <taxon>Agaricomycetes</taxon>
        <taxon>Agaricomycetidae</taxon>
        <taxon>Agaricales</taxon>
        <taxon>Marasmiineae</taxon>
        <taxon>Omphalotaceae</taxon>
        <taxon>Lentinula</taxon>
    </lineage>
</organism>
<accession>A0A9W8P310</accession>
<dbReference type="InterPro" id="IPR008266">
    <property type="entry name" value="Tyr_kinase_AS"/>
</dbReference>
<sequence>MSNPFDCRKPLLQSSAFSCYDRVPLMPPSRDSEIESQRNSFDRSSPSATSSSSSSGSEDGSPGTSNSTARESSSASTKEGLGSSSNIGVPADPVPSAPESIVVDRAGIILHELIAKSQLDYIVWRGILILEGLDFTADHLPIVVKLADWERDRVSQSGISAAGRVLLAEAKIYEYLANVAPQSEITPHYYGTFNDSGSIALIIDNGGDRLPSNSLAKLDDNEKQKLFEKAKQLHRLGIYHYDLSERNIIMDEDRNLRIIDFHHAKLNHYCSWTGFGGCDELKQFADDLKLKLY</sequence>
<dbReference type="InterPro" id="IPR011009">
    <property type="entry name" value="Kinase-like_dom_sf"/>
</dbReference>
<comment type="caution">
    <text evidence="2">The sequence shown here is derived from an EMBL/GenBank/DDBJ whole genome shotgun (WGS) entry which is preliminary data.</text>
</comment>
<dbReference type="Gene3D" id="1.10.510.10">
    <property type="entry name" value="Transferase(Phosphotransferase) domain 1"/>
    <property type="match status" value="1"/>
</dbReference>
<dbReference type="PROSITE" id="PS00109">
    <property type="entry name" value="PROTEIN_KINASE_TYR"/>
    <property type="match status" value="1"/>
</dbReference>
<dbReference type="EMBL" id="JANVFU010000005">
    <property type="protein sequence ID" value="KAJ3745671.1"/>
    <property type="molecule type" value="Genomic_DNA"/>
</dbReference>
<dbReference type="AlphaFoldDB" id="A0A9W8P310"/>
<evidence type="ECO:0000313" key="2">
    <source>
        <dbReference type="EMBL" id="KAJ3745671.1"/>
    </source>
</evidence>
<feature type="region of interest" description="Disordered" evidence="1">
    <location>
        <begin position="20"/>
        <end position="95"/>
    </location>
</feature>
<feature type="compositionally biased region" description="Low complexity" evidence="1">
    <location>
        <begin position="44"/>
        <end position="77"/>
    </location>
</feature>
<gene>
    <name evidence="2" type="ORF">DFH05DRAFT_1488960</name>
</gene>